<dbReference type="InterPro" id="IPR015803">
    <property type="entry name" value="Cys-tRNA-ligase"/>
</dbReference>
<feature type="short sequence motif" description="'HIGH' region" evidence="13">
    <location>
        <begin position="31"/>
        <end position="41"/>
    </location>
</feature>
<evidence type="ECO:0000259" key="14">
    <source>
        <dbReference type="SMART" id="SM00840"/>
    </source>
</evidence>
<evidence type="ECO:0000256" key="8">
    <source>
        <dbReference type="ARBA" id="ARBA00022833"/>
    </source>
</evidence>
<dbReference type="InterPro" id="IPR015273">
    <property type="entry name" value="Cys-tRNA-synt_Ia_DALR"/>
</dbReference>
<feature type="binding site" evidence="13">
    <location>
        <position position="209"/>
    </location>
    <ligand>
        <name>Zn(2+)</name>
        <dbReference type="ChEBI" id="CHEBI:29105"/>
    </ligand>
</feature>
<evidence type="ECO:0000256" key="2">
    <source>
        <dbReference type="ARBA" id="ARBA00005594"/>
    </source>
</evidence>
<comment type="cofactor">
    <cofactor evidence="13">
        <name>Zn(2+)</name>
        <dbReference type="ChEBI" id="CHEBI:29105"/>
    </cofactor>
    <text evidence="13">Binds 1 zinc ion per subunit.</text>
</comment>
<evidence type="ECO:0000256" key="10">
    <source>
        <dbReference type="ARBA" id="ARBA00022917"/>
    </source>
</evidence>
<name>A0A7Z0QSE6_9GAMM</name>
<dbReference type="FunFam" id="3.40.50.620:FF:000068">
    <property type="entry name" value="Cysteine--tRNA ligase"/>
    <property type="match status" value="1"/>
</dbReference>
<dbReference type="Gene3D" id="3.40.50.620">
    <property type="entry name" value="HUPs"/>
    <property type="match status" value="1"/>
</dbReference>
<dbReference type="GO" id="GO:0004817">
    <property type="term" value="F:cysteine-tRNA ligase activity"/>
    <property type="evidence" value="ECO:0007669"/>
    <property type="project" value="UniProtKB-UniRule"/>
</dbReference>
<evidence type="ECO:0000256" key="5">
    <source>
        <dbReference type="ARBA" id="ARBA00022598"/>
    </source>
</evidence>
<evidence type="ECO:0000313" key="15">
    <source>
        <dbReference type="EMBL" id="NYZ64029.1"/>
    </source>
</evidence>
<dbReference type="GO" id="GO:0008270">
    <property type="term" value="F:zinc ion binding"/>
    <property type="evidence" value="ECO:0007669"/>
    <property type="project" value="UniProtKB-UniRule"/>
</dbReference>
<keyword evidence="6 13" id="KW-0479">Metal-binding</keyword>
<accession>A0A7Z0QSE6</accession>
<keyword evidence="4 13" id="KW-0963">Cytoplasm</keyword>
<dbReference type="Pfam" id="PF01406">
    <property type="entry name" value="tRNA-synt_1e"/>
    <property type="match status" value="1"/>
</dbReference>
<protein>
    <recommendedName>
        <fullName evidence="13">Cysteine--tRNA ligase</fullName>
        <ecNumber evidence="13">6.1.1.16</ecNumber>
    </recommendedName>
    <alternativeName>
        <fullName evidence="13">Cysteinyl-tRNA synthetase</fullName>
        <shortName evidence="13">CysRS</shortName>
    </alternativeName>
</protein>
<dbReference type="PANTHER" id="PTHR10890:SF3">
    <property type="entry name" value="CYSTEINE--TRNA LIGASE, CYTOPLASMIC"/>
    <property type="match status" value="1"/>
</dbReference>
<dbReference type="Pfam" id="PF09190">
    <property type="entry name" value="DALR_2"/>
    <property type="match status" value="1"/>
</dbReference>
<evidence type="ECO:0000313" key="16">
    <source>
        <dbReference type="Proteomes" id="UP000589896"/>
    </source>
</evidence>
<dbReference type="InterPro" id="IPR032678">
    <property type="entry name" value="tRNA-synt_1_cat_dom"/>
</dbReference>
<dbReference type="PANTHER" id="PTHR10890">
    <property type="entry name" value="CYSTEINYL-TRNA SYNTHETASE"/>
    <property type="match status" value="1"/>
</dbReference>
<evidence type="ECO:0000256" key="13">
    <source>
        <dbReference type="HAMAP-Rule" id="MF_00041"/>
    </source>
</evidence>
<evidence type="ECO:0000256" key="9">
    <source>
        <dbReference type="ARBA" id="ARBA00022840"/>
    </source>
</evidence>
<evidence type="ECO:0000256" key="11">
    <source>
        <dbReference type="ARBA" id="ARBA00023146"/>
    </source>
</evidence>
<dbReference type="GO" id="GO:0005524">
    <property type="term" value="F:ATP binding"/>
    <property type="evidence" value="ECO:0007669"/>
    <property type="project" value="UniProtKB-UniRule"/>
</dbReference>
<keyword evidence="7 13" id="KW-0547">Nucleotide-binding</keyword>
<dbReference type="Gene3D" id="1.20.120.1910">
    <property type="entry name" value="Cysteine-tRNA ligase, C-terminal anti-codon recognition domain"/>
    <property type="match status" value="1"/>
</dbReference>
<dbReference type="InterPro" id="IPR024909">
    <property type="entry name" value="Cys-tRNA/MSH_ligase"/>
</dbReference>
<dbReference type="RefSeq" id="WP_180546242.1">
    <property type="nucleotide sequence ID" value="NZ_JACCJZ010000020.1"/>
</dbReference>
<dbReference type="SUPFAM" id="SSF47323">
    <property type="entry name" value="Anticodon-binding domain of a subclass of class I aminoacyl-tRNA synthetases"/>
    <property type="match status" value="1"/>
</dbReference>
<dbReference type="NCBIfam" id="TIGR00435">
    <property type="entry name" value="cysS"/>
    <property type="match status" value="1"/>
</dbReference>
<reference evidence="15 16" key="1">
    <citation type="submission" date="2020-07" db="EMBL/GenBank/DDBJ databases">
        <title>isolation of Luteimonas sp. SJ-16.</title>
        <authorList>
            <person name="Huang X.-X."/>
            <person name="Xu L."/>
            <person name="Sun J.-Q."/>
        </authorList>
    </citation>
    <scope>NUCLEOTIDE SEQUENCE [LARGE SCALE GENOMIC DNA]</scope>
    <source>
        <strain evidence="15 16">SJ-16</strain>
    </source>
</reference>
<feature type="short sequence motif" description="'KMSKS' region" evidence="13">
    <location>
        <begin position="267"/>
        <end position="271"/>
    </location>
</feature>
<comment type="caution">
    <text evidence="15">The sequence shown here is derived from an EMBL/GenBank/DDBJ whole genome shotgun (WGS) entry which is preliminary data.</text>
</comment>
<dbReference type="SMART" id="SM00840">
    <property type="entry name" value="DALR_2"/>
    <property type="match status" value="1"/>
</dbReference>
<dbReference type="CDD" id="cd00672">
    <property type="entry name" value="CysRS_core"/>
    <property type="match status" value="1"/>
</dbReference>
<gene>
    <name evidence="13" type="primary">cysS</name>
    <name evidence="15" type="ORF">H0E82_14920</name>
</gene>
<feature type="domain" description="Cysteinyl-tRNA synthetase class Ia DALR" evidence="14">
    <location>
        <begin position="339"/>
        <end position="398"/>
    </location>
</feature>
<evidence type="ECO:0000256" key="12">
    <source>
        <dbReference type="ARBA" id="ARBA00047398"/>
    </source>
</evidence>
<dbReference type="GO" id="GO:0005829">
    <property type="term" value="C:cytosol"/>
    <property type="evidence" value="ECO:0007669"/>
    <property type="project" value="TreeGrafter"/>
</dbReference>
<sequence length="455" mass="49440">MPLHLYNSLSRQLEPFAPLDPACPTLYVCGPTVYNYVHIGNARGPVVFGVLADLLRRRHGGLRYARNITDVDDKINAAAQEQGVPIAAITDRFAAAYREDMAALGIAPPDIEPAATAHIAEIIAMIERLIETGHAYAAEGHVLFAVDSYAGYGKLSRRELDDMLAGARIEVAPYKRGAGDFVLWKPSTDALPGWDSPWGRGRPGWHIECSAMAAAHLGETIDIHAGGVDLQFPHHENEIAQSECAHGGAPFARVWLHNGMLTFAGSKMSKSVGNIERVHDLVRAHPPEALRYSLLSAHYRQPLDWSDALIEQSVRTLDRLYGTLRDLADVDATPHIPASIEAALDEDLNTPAALAELARIAGEARRAGDSVTRAALKADLLGAGRALGLLQQAPADWFARGVSEDDDARIQALVDERVAAKQARDFTRADAIRDQLAAEKIVLEDTPQGVRWKRG</sequence>
<evidence type="ECO:0000256" key="4">
    <source>
        <dbReference type="ARBA" id="ARBA00022490"/>
    </source>
</evidence>
<keyword evidence="9 13" id="KW-0067">ATP-binding</keyword>
<dbReference type="EMBL" id="JACCJZ010000020">
    <property type="protein sequence ID" value="NYZ64029.1"/>
    <property type="molecule type" value="Genomic_DNA"/>
</dbReference>
<comment type="similarity">
    <text evidence="2 13">Belongs to the class-I aminoacyl-tRNA synthetase family.</text>
</comment>
<organism evidence="15 16">
    <name type="scientific">Luteimonas deserti</name>
    <dbReference type="NCBI Taxonomy" id="2752306"/>
    <lineage>
        <taxon>Bacteria</taxon>
        <taxon>Pseudomonadati</taxon>
        <taxon>Pseudomonadota</taxon>
        <taxon>Gammaproteobacteria</taxon>
        <taxon>Lysobacterales</taxon>
        <taxon>Lysobacteraceae</taxon>
        <taxon>Luteimonas</taxon>
    </lineage>
</organism>
<dbReference type="SUPFAM" id="SSF52374">
    <property type="entry name" value="Nucleotidylyl transferase"/>
    <property type="match status" value="1"/>
</dbReference>
<dbReference type="GO" id="GO:0006423">
    <property type="term" value="P:cysteinyl-tRNA aminoacylation"/>
    <property type="evidence" value="ECO:0007669"/>
    <property type="project" value="UniProtKB-UniRule"/>
</dbReference>
<dbReference type="InterPro" id="IPR009080">
    <property type="entry name" value="tRNAsynth_Ia_anticodon-bd"/>
</dbReference>
<dbReference type="PRINTS" id="PR00983">
    <property type="entry name" value="TRNASYNTHCYS"/>
</dbReference>
<keyword evidence="10 13" id="KW-0648">Protein biosynthesis</keyword>
<feature type="binding site" evidence="13">
    <location>
        <position position="270"/>
    </location>
    <ligand>
        <name>ATP</name>
        <dbReference type="ChEBI" id="CHEBI:30616"/>
    </ligand>
</feature>
<keyword evidence="16" id="KW-1185">Reference proteome</keyword>
<comment type="subcellular location">
    <subcellularLocation>
        <location evidence="1 13">Cytoplasm</location>
    </subcellularLocation>
</comment>
<evidence type="ECO:0000256" key="6">
    <source>
        <dbReference type="ARBA" id="ARBA00022723"/>
    </source>
</evidence>
<keyword evidence="5 13" id="KW-0436">Ligase</keyword>
<dbReference type="EC" id="6.1.1.16" evidence="13"/>
<dbReference type="HAMAP" id="MF_00041">
    <property type="entry name" value="Cys_tRNA_synth"/>
    <property type="match status" value="1"/>
</dbReference>
<feature type="binding site" evidence="13">
    <location>
        <position position="234"/>
    </location>
    <ligand>
        <name>Zn(2+)</name>
        <dbReference type="ChEBI" id="CHEBI:29105"/>
    </ligand>
</feature>
<proteinExistence type="inferred from homology"/>
<evidence type="ECO:0000256" key="3">
    <source>
        <dbReference type="ARBA" id="ARBA00011245"/>
    </source>
</evidence>
<evidence type="ECO:0000256" key="7">
    <source>
        <dbReference type="ARBA" id="ARBA00022741"/>
    </source>
</evidence>
<dbReference type="AlphaFoldDB" id="A0A7Z0QSE6"/>
<keyword evidence="11 13" id="KW-0030">Aminoacyl-tRNA synthetase</keyword>
<keyword evidence="8 13" id="KW-0862">Zinc</keyword>
<dbReference type="Proteomes" id="UP000589896">
    <property type="component" value="Unassembled WGS sequence"/>
</dbReference>
<comment type="catalytic activity">
    <reaction evidence="12 13">
        <text>tRNA(Cys) + L-cysteine + ATP = L-cysteinyl-tRNA(Cys) + AMP + diphosphate</text>
        <dbReference type="Rhea" id="RHEA:17773"/>
        <dbReference type="Rhea" id="RHEA-COMP:9661"/>
        <dbReference type="Rhea" id="RHEA-COMP:9679"/>
        <dbReference type="ChEBI" id="CHEBI:30616"/>
        <dbReference type="ChEBI" id="CHEBI:33019"/>
        <dbReference type="ChEBI" id="CHEBI:35235"/>
        <dbReference type="ChEBI" id="CHEBI:78442"/>
        <dbReference type="ChEBI" id="CHEBI:78517"/>
        <dbReference type="ChEBI" id="CHEBI:456215"/>
        <dbReference type="EC" id="6.1.1.16"/>
    </reaction>
</comment>
<feature type="binding site" evidence="13">
    <location>
        <position position="238"/>
    </location>
    <ligand>
        <name>Zn(2+)</name>
        <dbReference type="ChEBI" id="CHEBI:29105"/>
    </ligand>
</feature>
<feature type="binding site" evidence="13">
    <location>
        <position position="29"/>
    </location>
    <ligand>
        <name>Zn(2+)</name>
        <dbReference type="ChEBI" id="CHEBI:29105"/>
    </ligand>
</feature>
<evidence type="ECO:0000256" key="1">
    <source>
        <dbReference type="ARBA" id="ARBA00004496"/>
    </source>
</evidence>
<dbReference type="InterPro" id="IPR014729">
    <property type="entry name" value="Rossmann-like_a/b/a_fold"/>
</dbReference>
<comment type="subunit">
    <text evidence="3 13">Monomer.</text>
</comment>